<dbReference type="OrthoDB" id="41722at2759"/>
<name>A0A9K3PPN5_9STRA</name>
<evidence type="ECO:0000313" key="4">
    <source>
        <dbReference type="EMBL" id="KAG7352649.1"/>
    </source>
</evidence>
<proteinExistence type="predicted"/>
<gene>
    <name evidence="4" type="ORF">IV203_008697</name>
</gene>
<dbReference type="AlphaFoldDB" id="A0A9K3PPN5"/>
<evidence type="ECO:0000256" key="2">
    <source>
        <dbReference type="SAM" id="SignalP"/>
    </source>
</evidence>
<dbReference type="GO" id="GO:0008168">
    <property type="term" value="F:methyltransferase activity"/>
    <property type="evidence" value="ECO:0007669"/>
    <property type="project" value="UniProtKB-KW"/>
</dbReference>
<feature type="domain" description="SET" evidence="3">
    <location>
        <begin position="339"/>
        <end position="500"/>
    </location>
</feature>
<sequence length="687" mass="78860">MMTIFTVPAVALFLFLLASQYYVSCSSEISRKADVDAHNTTTATTTNKSKISQSEESTTGSGETTTTTTTIATRKRGKCDIYFAPSTIPGAGMGMFAGDRSFSKGEFLADGDLVIPSYDMTWHVGHTNYHFLWEEYTWKASSFQGMKEEVEHVKNVKACSPGFGSAVNCILPLVNVKDNFESRIVSMSGVNASVSPGAGAFTIYHGRRWKAKMDIPAGMELYGNYGSGYFRSRPEYGPVPFIANYKIVDKLLKKYRRIITMYGFKPELIAPDWRLGLLDLLQNMTAIWDDSRTMNAIPQTKDLSAINWLLENGRGSGFQHYNTSIRSVEWLRENGRCMTNIYDGISRIPHAGRGAFASTFIAKGEIVAPAPLIHIPNRDVFTLYAEKISNKEKTKGNVAKNIVPDHSRPIHQQLLLNYCFGHRESSLLLCPYGLLTSHINHDGKNPNTRIQWAQDEHMAYPEWREQSIDSWGSQEKAGLSFDFVALRDVGPHEEITIDYGREWSIAWQNHVKYFRKPQNYTPAFELNEMIDMVLPTKDELQFESVGVRLFCHEDHLRWAGVLHIIEKNIKEAKEEDWHGIPVFPCRIIHRTKSQSSGQSYVVEIFERAKRKSYDWDGRSKWFPMNQEVFLVVAFDLPREVFYFADEVYQRPHHRPWSFRHDMQIPDDIFPEAWKNRKMKRSQYKYTR</sequence>
<keyword evidence="5" id="KW-1185">Reference proteome</keyword>
<feature type="chain" id="PRO_5039932265" evidence="2">
    <location>
        <begin position="26"/>
        <end position="687"/>
    </location>
</feature>
<dbReference type="Pfam" id="PF00856">
    <property type="entry name" value="SET"/>
    <property type="match status" value="1"/>
</dbReference>
<feature type="region of interest" description="Disordered" evidence="1">
    <location>
        <begin position="36"/>
        <end position="70"/>
    </location>
</feature>
<keyword evidence="4" id="KW-0489">Methyltransferase</keyword>
<evidence type="ECO:0000259" key="3">
    <source>
        <dbReference type="PROSITE" id="PS50280"/>
    </source>
</evidence>
<dbReference type="EMBL" id="JAGRRH010000017">
    <property type="protein sequence ID" value="KAG7352649.1"/>
    <property type="molecule type" value="Genomic_DNA"/>
</dbReference>
<feature type="signal peptide" evidence="2">
    <location>
        <begin position="1"/>
        <end position="25"/>
    </location>
</feature>
<dbReference type="Proteomes" id="UP000693970">
    <property type="component" value="Unassembled WGS sequence"/>
</dbReference>
<dbReference type="InterPro" id="IPR001214">
    <property type="entry name" value="SET_dom"/>
</dbReference>
<keyword evidence="2" id="KW-0732">Signal</keyword>
<feature type="compositionally biased region" description="Low complexity" evidence="1">
    <location>
        <begin position="54"/>
        <end position="70"/>
    </location>
</feature>
<accession>A0A9K3PPN5</accession>
<organism evidence="4 5">
    <name type="scientific">Nitzschia inconspicua</name>
    <dbReference type="NCBI Taxonomy" id="303405"/>
    <lineage>
        <taxon>Eukaryota</taxon>
        <taxon>Sar</taxon>
        <taxon>Stramenopiles</taxon>
        <taxon>Ochrophyta</taxon>
        <taxon>Bacillariophyta</taxon>
        <taxon>Bacillariophyceae</taxon>
        <taxon>Bacillariophycidae</taxon>
        <taxon>Bacillariales</taxon>
        <taxon>Bacillariaceae</taxon>
        <taxon>Nitzschia</taxon>
    </lineage>
</organism>
<evidence type="ECO:0000313" key="5">
    <source>
        <dbReference type="Proteomes" id="UP000693970"/>
    </source>
</evidence>
<dbReference type="GO" id="GO:0032259">
    <property type="term" value="P:methylation"/>
    <property type="evidence" value="ECO:0007669"/>
    <property type="project" value="UniProtKB-KW"/>
</dbReference>
<evidence type="ECO:0000256" key="1">
    <source>
        <dbReference type="SAM" id="MobiDB-lite"/>
    </source>
</evidence>
<keyword evidence="4" id="KW-0808">Transferase</keyword>
<reference evidence="4" key="2">
    <citation type="submission" date="2021-04" db="EMBL/GenBank/DDBJ databases">
        <authorList>
            <person name="Podell S."/>
        </authorList>
    </citation>
    <scope>NUCLEOTIDE SEQUENCE</scope>
    <source>
        <strain evidence="4">Hildebrandi</strain>
    </source>
</reference>
<protein>
    <submittedName>
        <fullName evidence="4">SET methyltransferase domain containing protein</fullName>
    </submittedName>
</protein>
<dbReference type="PROSITE" id="PS50280">
    <property type="entry name" value="SET"/>
    <property type="match status" value="1"/>
</dbReference>
<comment type="caution">
    <text evidence="4">The sequence shown here is derived from an EMBL/GenBank/DDBJ whole genome shotgun (WGS) entry which is preliminary data.</text>
</comment>
<reference evidence="4" key="1">
    <citation type="journal article" date="2021" name="Sci. Rep.">
        <title>Diploid genomic architecture of Nitzschia inconspicua, an elite biomass production diatom.</title>
        <authorList>
            <person name="Oliver A."/>
            <person name="Podell S."/>
            <person name="Pinowska A."/>
            <person name="Traller J.C."/>
            <person name="Smith S.R."/>
            <person name="McClure R."/>
            <person name="Beliaev A."/>
            <person name="Bohutskyi P."/>
            <person name="Hill E.A."/>
            <person name="Rabines A."/>
            <person name="Zheng H."/>
            <person name="Allen L.Z."/>
            <person name="Kuo A."/>
            <person name="Grigoriev I.V."/>
            <person name="Allen A.E."/>
            <person name="Hazlebeck D."/>
            <person name="Allen E.E."/>
        </authorList>
    </citation>
    <scope>NUCLEOTIDE SEQUENCE</scope>
    <source>
        <strain evidence="4">Hildebrandi</strain>
    </source>
</reference>